<keyword evidence="2 11" id="KW-0489">Methyltransferase</keyword>
<dbReference type="PANTHER" id="PTHR10920">
    <property type="entry name" value="RIBOSOMAL RNA METHYLTRANSFERASE"/>
    <property type="match status" value="1"/>
</dbReference>
<keyword evidence="4 11" id="KW-0949">S-adenosyl-L-methionine</keyword>
<reference evidence="14 15" key="2">
    <citation type="submission" date="2020-02" db="EMBL/GenBank/DDBJ databases">
        <title>Genome sequences of Thiorhodococcus mannitoliphagus and Thiorhodococcus minor, purple sulfur photosynthetic bacteria in the gammaproteobacterial family, Chromatiaceae.</title>
        <authorList>
            <person name="Aviles F.A."/>
            <person name="Meyer T.E."/>
            <person name="Kyndt J.A."/>
        </authorList>
    </citation>
    <scope>NUCLEOTIDE SEQUENCE [LARGE SCALE GENOMIC DNA]</scope>
    <source>
        <strain evidence="14 15">DSM 18266</strain>
    </source>
</reference>
<accession>A0A6P1DT74</accession>
<feature type="active site" description="Proton acceptor" evidence="11 12">
    <location>
        <position position="161"/>
    </location>
</feature>
<dbReference type="InterPro" id="IPR050082">
    <property type="entry name" value="RNA_methyltr_RlmE"/>
</dbReference>
<evidence type="ECO:0000256" key="2">
    <source>
        <dbReference type="ARBA" id="ARBA00022603"/>
    </source>
</evidence>
<dbReference type="PIRSF" id="PIRSF005461">
    <property type="entry name" value="23S_rRNA_mtase"/>
    <property type="match status" value="1"/>
</dbReference>
<dbReference type="InterPro" id="IPR015507">
    <property type="entry name" value="rRNA-MeTfrase_E"/>
</dbReference>
<feature type="binding site" evidence="11">
    <location>
        <position position="80"/>
    </location>
    <ligand>
        <name>S-adenosyl-L-methionine</name>
        <dbReference type="ChEBI" id="CHEBI:59789"/>
    </ligand>
</feature>
<comment type="subcellular location">
    <subcellularLocation>
        <location evidence="11">Cytoplasm</location>
    </subcellularLocation>
</comment>
<organism evidence="14 15">
    <name type="scientific">Thiorhodococcus mannitoliphagus</name>
    <dbReference type="NCBI Taxonomy" id="329406"/>
    <lineage>
        <taxon>Bacteria</taxon>
        <taxon>Pseudomonadati</taxon>
        <taxon>Pseudomonadota</taxon>
        <taxon>Gammaproteobacteria</taxon>
        <taxon>Chromatiales</taxon>
        <taxon>Chromatiaceae</taxon>
        <taxon>Thiorhodococcus</taxon>
    </lineage>
</organism>
<evidence type="ECO:0000256" key="8">
    <source>
        <dbReference type="ARBA" id="ARBA00041995"/>
    </source>
</evidence>
<dbReference type="HAMAP" id="MF_01547">
    <property type="entry name" value="RNA_methyltr_E"/>
    <property type="match status" value="1"/>
</dbReference>
<comment type="similarity">
    <text evidence="11">Belongs to the class I-like SAM-binding methyltransferase superfamily. RNA methyltransferase RlmE family.</text>
</comment>
<dbReference type="NCBIfam" id="NF008390">
    <property type="entry name" value="PRK11188.1"/>
    <property type="match status" value="1"/>
</dbReference>
<feature type="binding site" evidence="11">
    <location>
        <position position="96"/>
    </location>
    <ligand>
        <name>S-adenosyl-L-methionine</name>
        <dbReference type="ChEBI" id="CHEBI:59789"/>
    </ligand>
</feature>
<feature type="binding site" evidence="11">
    <location>
        <position position="60"/>
    </location>
    <ligand>
        <name>S-adenosyl-L-methionine</name>
        <dbReference type="ChEBI" id="CHEBI:59789"/>
    </ligand>
</feature>
<dbReference type="Proteomes" id="UP000471640">
    <property type="component" value="Unassembled WGS sequence"/>
</dbReference>
<protein>
    <recommendedName>
        <fullName evidence="7 11">Ribosomal RNA large subunit methyltransferase E</fullName>
        <ecNumber evidence="6 11">2.1.1.166</ecNumber>
    </recommendedName>
    <alternativeName>
        <fullName evidence="9 11">23S rRNA Um2552 methyltransferase</fullName>
    </alternativeName>
    <alternativeName>
        <fullName evidence="8 11">rRNA (uridine-2'-O-)-methyltransferase</fullName>
    </alternativeName>
</protein>
<reference evidence="15" key="1">
    <citation type="journal article" date="2020" name="Microbiol. Resour. Announc.">
        <title>Draft Genome Sequences of Thiorhodococcus mannitoliphagus and Thiorhodococcus minor, Purple Sulfur Photosynthetic Bacteria in the Gammaproteobacterial Family Chromatiaceae.</title>
        <authorList>
            <person name="Aviles F.A."/>
            <person name="Meyer T.E."/>
            <person name="Kyndt J.A."/>
        </authorList>
    </citation>
    <scope>NUCLEOTIDE SEQUENCE [LARGE SCALE GENOMIC DNA]</scope>
    <source>
        <strain evidence="15">DSM 18266</strain>
    </source>
</reference>
<evidence type="ECO:0000256" key="6">
    <source>
        <dbReference type="ARBA" id="ARBA00038861"/>
    </source>
</evidence>
<dbReference type="FunFam" id="3.40.50.150:FF:000005">
    <property type="entry name" value="Ribosomal RNA large subunit methyltransferase E"/>
    <property type="match status" value="1"/>
</dbReference>
<evidence type="ECO:0000259" key="13">
    <source>
        <dbReference type="Pfam" id="PF01728"/>
    </source>
</evidence>
<dbReference type="GO" id="GO:0008650">
    <property type="term" value="F:rRNA (uridine-2'-O-)-methyltransferase activity"/>
    <property type="evidence" value="ECO:0007669"/>
    <property type="project" value="UniProtKB-UniRule"/>
</dbReference>
<sequence length="206" mass="23023">MAKTKSSRRWLDRHVNDPYVKRTQQDGYRSRAAYKLLEIQEKDPVLKPGMRVLDLGAAPGSWSQIASRLVGARGQVIALDILAMDPLADVCFIEGDFREDEVLDQLRDALGGEPLDLVLSDMAPNITGTTVVDQTRAMYLIELALDLAREQLKLGGAMVVKAFHGAGFDDYVRDLRTSFKQVATRKPKSSRPESREVFLVARGFHH</sequence>
<dbReference type="InterPro" id="IPR002877">
    <property type="entry name" value="RNA_MeTrfase_FtsJ_dom"/>
</dbReference>
<comment type="caution">
    <text evidence="14">The sequence shown here is derived from an EMBL/GenBank/DDBJ whole genome shotgun (WGS) entry which is preliminary data.</text>
</comment>
<dbReference type="InterPro" id="IPR029063">
    <property type="entry name" value="SAM-dependent_MTases_sf"/>
</dbReference>
<dbReference type="EC" id="2.1.1.166" evidence="6 11"/>
<dbReference type="PANTHER" id="PTHR10920:SF18">
    <property type="entry name" value="RRNA METHYLTRANSFERASE 2, MITOCHONDRIAL"/>
    <property type="match status" value="1"/>
</dbReference>
<proteinExistence type="inferred from homology"/>
<dbReference type="Gene3D" id="3.40.50.150">
    <property type="entry name" value="Vaccinia Virus protein VP39"/>
    <property type="match status" value="1"/>
</dbReference>
<dbReference type="EMBL" id="JAAIJR010000033">
    <property type="protein sequence ID" value="NEX20660.1"/>
    <property type="molecule type" value="Genomic_DNA"/>
</dbReference>
<keyword evidence="15" id="KW-1185">Reference proteome</keyword>
<dbReference type="SUPFAM" id="SSF53335">
    <property type="entry name" value="S-adenosyl-L-methionine-dependent methyltransferases"/>
    <property type="match status" value="1"/>
</dbReference>
<name>A0A6P1DT74_9GAMM</name>
<keyword evidence="3 11" id="KW-0808">Transferase</keyword>
<evidence type="ECO:0000256" key="7">
    <source>
        <dbReference type="ARBA" id="ARBA00041129"/>
    </source>
</evidence>
<dbReference type="RefSeq" id="WP_164653768.1">
    <property type="nucleotide sequence ID" value="NZ_JAAIJR010000033.1"/>
</dbReference>
<dbReference type="AlphaFoldDB" id="A0A6P1DT74"/>
<dbReference type="GO" id="GO:0005737">
    <property type="term" value="C:cytoplasm"/>
    <property type="evidence" value="ECO:0007669"/>
    <property type="project" value="UniProtKB-SubCell"/>
</dbReference>
<evidence type="ECO:0000256" key="4">
    <source>
        <dbReference type="ARBA" id="ARBA00022691"/>
    </source>
</evidence>
<feature type="binding site" evidence="11">
    <location>
        <position position="121"/>
    </location>
    <ligand>
        <name>S-adenosyl-L-methionine</name>
        <dbReference type="ChEBI" id="CHEBI:59789"/>
    </ligand>
</feature>
<evidence type="ECO:0000313" key="14">
    <source>
        <dbReference type="EMBL" id="NEX20660.1"/>
    </source>
</evidence>
<evidence type="ECO:0000256" key="12">
    <source>
        <dbReference type="PIRSR" id="PIRSR005461-1"/>
    </source>
</evidence>
<evidence type="ECO:0000256" key="3">
    <source>
        <dbReference type="ARBA" id="ARBA00022679"/>
    </source>
</evidence>
<comment type="function">
    <text evidence="5 11">Specifically methylates the uridine in position 2552 of 23S rRNA at the 2'-O position of the ribose in the fully assembled 50S ribosomal subunit.</text>
</comment>
<evidence type="ECO:0000256" key="11">
    <source>
        <dbReference type="HAMAP-Rule" id="MF_01547"/>
    </source>
</evidence>
<comment type="catalytic activity">
    <reaction evidence="10 11">
        <text>uridine(2552) in 23S rRNA + S-adenosyl-L-methionine = 2'-O-methyluridine(2552) in 23S rRNA + S-adenosyl-L-homocysteine + H(+)</text>
        <dbReference type="Rhea" id="RHEA:42720"/>
        <dbReference type="Rhea" id="RHEA-COMP:10202"/>
        <dbReference type="Rhea" id="RHEA-COMP:10203"/>
        <dbReference type="ChEBI" id="CHEBI:15378"/>
        <dbReference type="ChEBI" id="CHEBI:57856"/>
        <dbReference type="ChEBI" id="CHEBI:59789"/>
        <dbReference type="ChEBI" id="CHEBI:65315"/>
        <dbReference type="ChEBI" id="CHEBI:74478"/>
        <dbReference type="EC" id="2.1.1.166"/>
    </reaction>
</comment>
<evidence type="ECO:0000256" key="9">
    <source>
        <dbReference type="ARBA" id="ARBA00042745"/>
    </source>
</evidence>
<keyword evidence="11" id="KW-0963">Cytoplasm</keyword>
<evidence type="ECO:0000256" key="5">
    <source>
        <dbReference type="ARBA" id="ARBA00037569"/>
    </source>
</evidence>
<evidence type="ECO:0000313" key="15">
    <source>
        <dbReference type="Proteomes" id="UP000471640"/>
    </source>
</evidence>
<evidence type="ECO:0000256" key="1">
    <source>
        <dbReference type="ARBA" id="ARBA00022552"/>
    </source>
</evidence>
<feature type="domain" description="Ribosomal RNA methyltransferase FtsJ" evidence="13">
    <location>
        <begin position="28"/>
        <end position="204"/>
    </location>
</feature>
<feature type="binding site" evidence="11">
    <location>
        <position position="62"/>
    </location>
    <ligand>
        <name>S-adenosyl-L-methionine</name>
        <dbReference type="ChEBI" id="CHEBI:59789"/>
    </ligand>
</feature>
<evidence type="ECO:0000256" key="10">
    <source>
        <dbReference type="ARBA" id="ARBA00048970"/>
    </source>
</evidence>
<keyword evidence="1 11" id="KW-0698">rRNA processing</keyword>
<dbReference type="Pfam" id="PF01728">
    <property type="entry name" value="FtsJ"/>
    <property type="match status" value="1"/>
</dbReference>
<gene>
    <name evidence="11 14" type="primary">rlmE</name>
    <name evidence="11" type="synonym">ftsJ</name>
    <name evidence="11" type="synonym">rrmJ</name>
    <name evidence="14" type="ORF">G3480_10115</name>
</gene>